<gene>
    <name evidence="1" type="ORF">MM817_03047</name>
</gene>
<keyword evidence="2" id="KW-1185">Reference proteome</keyword>
<dbReference type="Proteomes" id="UP001139263">
    <property type="component" value="Unassembled WGS sequence"/>
</dbReference>
<dbReference type="AlphaFoldDB" id="A0A9X2AEN3"/>
<protein>
    <recommendedName>
        <fullName evidence="3">DUF1173 domain-containing protein</fullName>
    </recommendedName>
</protein>
<proteinExistence type="predicted"/>
<sequence>MLVLIEGQAPHMISYAQVATGNKHGNQELLHAWRANKAVLYCTCRETDRVRMNVRNHPKYKEHVQVLYKQDRHIDHDPTCERYAEDSPLEIRRVVKRSAVQEETDENGRYVKIFLRDLFQVEKEQAQQPVPASEEVKSADSYEPKHLIKQQRVGRIDKQERTTVAALIREWYVEGLQIAQERMGQLRSTQAILYGMQMAMLEERIRLDKESLKKIAYIPHPRQYPMEQAIIVGFAQACLSIGEEEEVWQISGVKGAFETVHIEKRYLPNHRLKGNLVAIQTTRKQGTIRAMRSIVDAIIHPNGCVWLDSQHEKDLYEELLLRRLQIEKPLRPHDTWFGYRPDFVLRGWSRPVIVEVWGLMDDVVYASHAAVKRNVYLAAEQAGVIYFLEWDVSAGSYRPMLEHLDEMRKLAGK</sequence>
<organism evidence="1 2">
    <name type="scientific">Sulfoacidibacillus ferrooxidans</name>
    <dbReference type="NCBI Taxonomy" id="2005001"/>
    <lineage>
        <taxon>Bacteria</taxon>
        <taxon>Bacillati</taxon>
        <taxon>Bacillota</taxon>
        <taxon>Bacilli</taxon>
        <taxon>Bacillales</taxon>
        <taxon>Alicyclobacillaceae</taxon>
        <taxon>Sulfoacidibacillus</taxon>
    </lineage>
</organism>
<name>A0A9X2AEN3_9BACL</name>
<evidence type="ECO:0008006" key="3">
    <source>
        <dbReference type="Google" id="ProtNLM"/>
    </source>
</evidence>
<reference evidence="1" key="1">
    <citation type="submission" date="2022-03" db="EMBL/GenBank/DDBJ databases">
        <title>Draft Genome Sequence of Firmicute Strain S0AB, a Heterotrophic Iron/Sulfur-Oxidizing Extreme Acidophile.</title>
        <authorList>
            <person name="Vergara E."/>
            <person name="Pakostova E."/>
            <person name="Johnson D.B."/>
            <person name="Holmes D.S."/>
        </authorList>
    </citation>
    <scope>NUCLEOTIDE SEQUENCE</scope>
    <source>
        <strain evidence="1">S0AB</strain>
    </source>
</reference>
<evidence type="ECO:0000313" key="2">
    <source>
        <dbReference type="Proteomes" id="UP001139263"/>
    </source>
</evidence>
<comment type="caution">
    <text evidence="1">The sequence shown here is derived from an EMBL/GenBank/DDBJ whole genome shotgun (WGS) entry which is preliminary data.</text>
</comment>
<accession>A0A9X2AEN3</accession>
<evidence type="ECO:0000313" key="1">
    <source>
        <dbReference type="EMBL" id="MCI0184750.1"/>
    </source>
</evidence>
<dbReference type="EMBL" id="JALBUF010000024">
    <property type="protein sequence ID" value="MCI0184750.1"/>
    <property type="molecule type" value="Genomic_DNA"/>
</dbReference>